<keyword evidence="1" id="KW-1133">Transmembrane helix</keyword>
<dbReference type="KEGG" id="slim:SCL_2640"/>
<proteinExistence type="predicted"/>
<protein>
    <submittedName>
        <fullName evidence="2">Uncharacterized protein</fullName>
    </submittedName>
</protein>
<dbReference type="AlphaFoldDB" id="A0A1B4XJD2"/>
<dbReference type="Proteomes" id="UP000243180">
    <property type="component" value="Chromosome"/>
</dbReference>
<evidence type="ECO:0000313" key="3">
    <source>
        <dbReference type="Proteomes" id="UP000243180"/>
    </source>
</evidence>
<keyword evidence="1" id="KW-0812">Transmembrane</keyword>
<dbReference type="RefSeq" id="WP_096361611.1">
    <property type="nucleotide sequence ID" value="NZ_AP014879.1"/>
</dbReference>
<gene>
    <name evidence="2" type="ORF">SCL_2640</name>
</gene>
<feature type="transmembrane region" description="Helical" evidence="1">
    <location>
        <begin position="6"/>
        <end position="25"/>
    </location>
</feature>
<keyword evidence="1" id="KW-0472">Membrane</keyword>
<dbReference type="OrthoDB" id="6712406at2"/>
<name>A0A1B4XJD2_9GAMM</name>
<reference evidence="2 3" key="1">
    <citation type="submission" date="2015-05" db="EMBL/GenBank/DDBJ databases">
        <title>Complete genome sequence of a sulfur-oxidizing gammaproteobacterium strain HA5.</title>
        <authorList>
            <person name="Miura A."/>
            <person name="Kojima H."/>
            <person name="Fukui M."/>
        </authorList>
    </citation>
    <scope>NUCLEOTIDE SEQUENCE [LARGE SCALE GENOMIC DNA]</scope>
    <source>
        <strain evidence="2 3">HA5</strain>
    </source>
</reference>
<feature type="transmembrane region" description="Helical" evidence="1">
    <location>
        <begin position="80"/>
        <end position="100"/>
    </location>
</feature>
<keyword evidence="3" id="KW-1185">Reference proteome</keyword>
<organism evidence="2 3">
    <name type="scientific">Sulfuricaulis limicola</name>
    <dbReference type="NCBI Taxonomy" id="1620215"/>
    <lineage>
        <taxon>Bacteria</taxon>
        <taxon>Pseudomonadati</taxon>
        <taxon>Pseudomonadota</taxon>
        <taxon>Gammaproteobacteria</taxon>
        <taxon>Acidiferrobacterales</taxon>
        <taxon>Acidiferrobacteraceae</taxon>
        <taxon>Sulfuricaulis</taxon>
    </lineage>
</organism>
<dbReference type="EMBL" id="AP014879">
    <property type="protein sequence ID" value="BAV34917.1"/>
    <property type="molecule type" value="Genomic_DNA"/>
</dbReference>
<feature type="transmembrane region" description="Helical" evidence="1">
    <location>
        <begin position="46"/>
        <end position="68"/>
    </location>
</feature>
<sequence length="121" mass="13506">MNKELVLLISMGGSVATGALMWWWLRGALREMLDQLCEKPGSTNFWARYTLLMLLIAPLMVAVFFSPINLQDTTQVVRRIILAILFGHFAAFALVGRGLFKAVRQGMAQEKHLANAGVSRE</sequence>
<evidence type="ECO:0000313" key="2">
    <source>
        <dbReference type="EMBL" id="BAV34917.1"/>
    </source>
</evidence>
<accession>A0A1B4XJD2</accession>
<dbReference type="InParanoid" id="A0A1B4XJD2"/>
<evidence type="ECO:0000256" key="1">
    <source>
        <dbReference type="SAM" id="Phobius"/>
    </source>
</evidence>